<organism evidence="2 3">
    <name type="scientific">Hespellia stercorisuis DSM 15480</name>
    <dbReference type="NCBI Taxonomy" id="1121950"/>
    <lineage>
        <taxon>Bacteria</taxon>
        <taxon>Bacillati</taxon>
        <taxon>Bacillota</taxon>
        <taxon>Clostridia</taxon>
        <taxon>Lachnospirales</taxon>
        <taxon>Lachnospiraceae</taxon>
        <taxon>Hespellia</taxon>
    </lineage>
</organism>
<dbReference type="PANTHER" id="PTHR30383:SF29">
    <property type="entry name" value="SGNH HYDROLASE-TYPE ESTERASE DOMAIN-CONTAINING PROTEIN"/>
    <property type="match status" value="1"/>
</dbReference>
<reference evidence="2 3" key="1">
    <citation type="submission" date="2016-11" db="EMBL/GenBank/DDBJ databases">
        <authorList>
            <person name="Jaros S."/>
            <person name="Januszkiewicz K."/>
            <person name="Wedrychowicz H."/>
        </authorList>
    </citation>
    <scope>NUCLEOTIDE SEQUENCE [LARGE SCALE GENOMIC DNA]</scope>
    <source>
        <strain evidence="2 3">DSM 15480</strain>
    </source>
</reference>
<protein>
    <submittedName>
        <fullName evidence="2">Lysophospholipase L1</fullName>
    </submittedName>
</protein>
<dbReference type="RefSeq" id="WP_073105725.1">
    <property type="nucleotide sequence ID" value="NZ_FQZY01000011.1"/>
</dbReference>
<dbReference type="STRING" id="1121950.SAMN02745243_00856"/>
<accession>A0A1M6K9J0</accession>
<dbReference type="CDD" id="cd01839">
    <property type="entry name" value="SGNH_arylesterase_like"/>
    <property type="match status" value="1"/>
</dbReference>
<dbReference type="Proteomes" id="UP000184301">
    <property type="component" value="Unassembled WGS sequence"/>
</dbReference>
<dbReference type="Gene3D" id="3.40.50.1110">
    <property type="entry name" value="SGNH hydrolase"/>
    <property type="match status" value="1"/>
</dbReference>
<dbReference type="InterPro" id="IPR051532">
    <property type="entry name" value="Ester_Hydrolysis_Enzymes"/>
</dbReference>
<keyword evidence="3" id="KW-1185">Reference proteome</keyword>
<dbReference type="PANTHER" id="PTHR30383">
    <property type="entry name" value="THIOESTERASE 1/PROTEASE 1/LYSOPHOSPHOLIPASE L1"/>
    <property type="match status" value="1"/>
</dbReference>
<dbReference type="InterPro" id="IPR013830">
    <property type="entry name" value="SGNH_hydro"/>
</dbReference>
<feature type="domain" description="SGNH hydrolase-type esterase" evidence="1">
    <location>
        <begin position="7"/>
        <end position="180"/>
    </location>
</feature>
<dbReference type="OrthoDB" id="164654at2"/>
<evidence type="ECO:0000313" key="3">
    <source>
        <dbReference type="Proteomes" id="UP000184301"/>
    </source>
</evidence>
<gene>
    <name evidence="2" type="ORF">SAMN02745243_00856</name>
</gene>
<dbReference type="EMBL" id="FQZY01000011">
    <property type="protein sequence ID" value="SHJ55584.1"/>
    <property type="molecule type" value="Genomic_DNA"/>
</dbReference>
<dbReference type="SUPFAM" id="SSF52266">
    <property type="entry name" value="SGNH hydrolase"/>
    <property type="match status" value="1"/>
</dbReference>
<dbReference type="Pfam" id="PF13472">
    <property type="entry name" value="Lipase_GDSL_2"/>
    <property type="match status" value="1"/>
</dbReference>
<name>A0A1M6K9J0_9FIRM</name>
<dbReference type="AlphaFoldDB" id="A0A1M6K9J0"/>
<evidence type="ECO:0000313" key="2">
    <source>
        <dbReference type="EMBL" id="SHJ55584.1"/>
    </source>
</evidence>
<evidence type="ECO:0000259" key="1">
    <source>
        <dbReference type="Pfam" id="PF13472"/>
    </source>
</evidence>
<dbReference type="InterPro" id="IPR036514">
    <property type="entry name" value="SGNH_hydro_sf"/>
</dbReference>
<sequence>MGKRIVCFGDSNTWGYDAVTNGRFPDDVRWTGILKKLLGENYTIIEEGLCGRTTVLEDPLNEGMNGLKYLNPCLMSHSEIDYLVIMLGTNDCKQRYALTAKNIADGLKRLIIKAKETPAWAKKPQILVVAPAPIEPECEQSPVAGEMGICSEKSRALAKEMKLCAKELGCDFFDAEQIGTMNQIDHMHLDKESHARLAEALASMIRERV</sequence>
<proteinExistence type="predicted"/>